<dbReference type="RefSeq" id="WP_140882731.1">
    <property type="nucleotide sequence ID" value="NZ_RCZP01000007.1"/>
</dbReference>
<accession>A0A502G7G5</accession>
<dbReference type="Pfam" id="PF00266">
    <property type="entry name" value="Aminotran_5"/>
    <property type="match status" value="1"/>
</dbReference>
<dbReference type="Gene3D" id="3.90.1150.10">
    <property type="entry name" value="Aspartate Aminotransferase, domain 1"/>
    <property type="match status" value="1"/>
</dbReference>
<dbReference type="Proteomes" id="UP000317078">
    <property type="component" value="Unassembled WGS sequence"/>
</dbReference>
<gene>
    <name evidence="3" type="ORF">EAH89_10340</name>
</gene>
<dbReference type="InterPro" id="IPR015421">
    <property type="entry name" value="PyrdxlP-dep_Trfase_major"/>
</dbReference>
<dbReference type="AlphaFoldDB" id="A0A502G7G5"/>
<organism evidence="3 4">
    <name type="scientific">Muricoccus nepalensis</name>
    <dbReference type="NCBI Taxonomy" id="1854500"/>
    <lineage>
        <taxon>Bacteria</taxon>
        <taxon>Pseudomonadati</taxon>
        <taxon>Pseudomonadota</taxon>
        <taxon>Alphaproteobacteria</taxon>
        <taxon>Acetobacterales</taxon>
        <taxon>Roseomonadaceae</taxon>
        <taxon>Muricoccus</taxon>
    </lineage>
</organism>
<dbReference type="GO" id="GO:0008483">
    <property type="term" value="F:transaminase activity"/>
    <property type="evidence" value="ECO:0007669"/>
    <property type="project" value="UniProtKB-KW"/>
</dbReference>
<dbReference type="PANTHER" id="PTHR43586:SF15">
    <property type="entry name" value="BLR3095 PROTEIN"/>
    <property type="match status" value="1"/>
</dbReference>
<sequence length="379" mass="40134">MLPSQHALFEIPPEVCYLDGAAYSASPRSVRAAGEQGVLTKSQPWNHADARTDAVAERARAAAARLIGAAPGDVAILGSVSQGIATAARNLPLPVGHRVLRMEHEFPSQSLVWDRLAAERGLVLDIVPRPAAGDWTAALLTAITRPGAPPIAVAALTPLHWSDGALVSLERLLPVLRDTGAAVVVDATQAVGVIPIDVAALQPDFLAFPTYKWLLGPYSLGFLYAAPHRHDGLPLDENNANRLGGIPAPGARRYDKGERNDPILLPMALAGMELVLGWGVEAVAGRLRCVTDRLARHAASLGLEVLPPDRRAPHILGVRIPGGMPPGLLAALAAEGVHCSDRLGVLRVSPHVWCREEEPDRFRDALGRALAGELSVARA</sequence>
<comment type="caution">
    <text evidence="3">The sequence shown here is derived from an EMBL/GenBank/DDBJ whole genome shotgun (WGS) entry which is preliminary data.</text>
</comment>
<keyword evidence="3" id="KW-0032">Aminotransferase</keyword>
<dbReference type="SUPFAM" id="SSF53383">
    <property type="entry name" value="PLP-dependent transferases"/>
    <property type="match status" value="1"/>
</dbReference>
<dbReference type="Gene3D" id="3.40.640.10">
    <property type="entry name" value="Type I PLP-dependent aspartate aminotransferase-like (Major domain)"/>
    <property type="match status" value="1"/>
</dbReference>
<evidence type="ECO:0000313" key="4">
    <source>
        <dbReference type="Proteomes" id="UP000317078"/>
    </source>
</evidence>
<evidence type="ECO:0000313" key="3">
    <source>
        <dbReference type="EMBL" id="TPG57809.1"/>
    </source>
</evidence>
<evidence type="ECO:0000256" key="1">
    <source>
        <dbReference type="ARBA" id="ARBA00022898"/>
    </source>
</evidence>
<dbReference type="EMBL" id="RCZP01000007">
    <property type="protein sequence ID" value="TPG57809.1"/>
    <property type="molecule type" value="Genomic_DNA"/>
</dbReference>
<dbReference type="InterPro" id="IPR000192">
    <property type="entry name" value="Aminotrans_V_dom"/>
</dbReference>
<dbReference type="OrthoDB" id="9804366at2"/>
<keyword evidence="1" id="KW-0663">Pyridoxal phosphate</keyword>
<evidence type="ECO:0000259" key="2">
    <source>
        <dbReference type="Pfam" id="PF00266"/>
    </source>
</evidence>
<proteinExistence type="predicted"/>
<dbReference type="InterPro" id="IPR015424">
    <property type="entry name" value="PyrdxlP-dep_Trfase"/>
</dbReference>
<protein>
    <submittedName>
        <fullName evidence="3">Aminotransferase class V-fold PLP-dependent enzyme</fullName>
    </submittedName>
</protein>
<name>A0A502G7G5_9PROT</name>
<dbReference type="InterPro" id="IPR015422">
    <property type="entry name" value="PyrdxlP-dep_Trfase_small"/>
</dbReference>
<keyword evidence="3" id="KW-0808">Transferase</keyword>
<keyword evidence="4" id="KW-1185">Reference proteome</keyword>
<dbReference type="PANTHER" id="PTHR43586">
    <property type="entry name" value="CYSTEINE DESULFURASE"/>
    <property type="match status" value="1"/>
</dbReference>
<feature type="domain" description="Aminotransferase class V" evidence="2">
    <location>
        <begin position="17"/>
        <end position="226"/>
    </location>
</feature>
<reference evidence="3 4" key="1">
    <citation type="journal article" date="2019" name="Environ. Microbiol.">
        <title>Species interactions and distinct microbial communities in high Arctic permafrost affected cryosols are associated with the CH4 and CO2 gas fluxes.</title>
        <authorList>
            <person name="Altshuler I."/>
            <person name="Hamel J."/>
            <person name="Turney S."/>
            <person name="Magnuson E."/>
            <person name="Levesque R."/>
            <person name="Greer C."/>
            <person name="Whyte L.G."/>
        </authorList>
    </citation>
    <scope>NUCLEOTIDE SEQUENCE [LARGE SCALE GENOMIC DNA]</scope>
    <source>
        <strain evidence="3 4">S9.3B</strain>
    </source>
</reference>